<accession>A0A388K7M9</accession>
<dbReference type="AlphaFoldDB" id="A0A388K7M9"/>
<protein>
    <submittedName>
        <fullName evidence="1">Uncharacterized protein</fullName>
    </submittedName>
</protein>
<gene>
    <name evidence="1" type="ORF">CBR_g55381</name>
</gene>
<evidence type="ECO:0000313" key="1">
    <source>
        <dbReference type="EMBL" id="GBG66037.1"/>
    </source>
</evidence>
<keyword evidence="2" id="KW-1185">Reference proteome</keyword>
<name>A0A388K7M9_CHABU</name>
<reference evidence="1 2" key="1">
    <citation type="journal article" date="2018" name="Cell">
        <title>The Chara Genome: Secondary Complexity and Implications for Plant Terrestrialization.</title>
        <authorList>
            <person name="Nishiyama T."/>
            <person name="Sakayama H."/>
            <person name="Vries J.D."/>
            <person name="Buschmann H."/>
            <person name="Saint-Marcoux D."/>
            <person name="Ullrich K.K."/>
            <person name="Haas F.B."/>
            <person name="Vanderstraeten L."/>
            <person name="Becker D."/>
            <person name="Lang D."/>
            <person name="Vosolsobe S."/>
            <person name="Rombauts S."/>
            <person name="Wilhelmsson P.K.I."/>
            <person name="Janitza P."/>
            <person name="Kern R."/>
            <person name="Heyl A."/>
            <person name="Rumpler F."/>
            <person name="Villalobos L.I.A.C."/>
            <person name="Clay J.M."/>
            <person name="Skokan R."/>
            <person name="Toyoda A."/>
            <person name="Suzuki Y."/>
            <person name="Kagoshima H."/>
            <person name="Schijlen E."/>
            <person name="Tajeshwar N."/>
            <person name="Catarino B."/>
            <person name="Hetherington A.J."/>
            <person name="Saltykova A."/>
            <person name="Bonnot C."/>
            <person name="Breuninger H."/>
            <person name="Symeonidi A."/>
            <person name="Radhakrishnan G.V."/>
            <person name="Van Nieuwerburgh F."/>
            <person name="Deforce D."/>
            <person name="Chang C."/>
            <person name="Karol K.G."/>
            <person name="Hedrich R."/>
            <person name="Ulvskov P."/>
            <person name="Glockner G."/>
            <person name="Delwiche C.F."/>
            <person name="Petrasek J."/>
            <person name="Van de Peer Y."/>
            <person name="Friml J."/>
            <person name="Beilby M."/>
            <person name="Dolan L."/>
            <person name="Kohara Y."/>
            <person name="Sugano S."/>
            <person name="Fujiyama A."/>
            <person name="Delaux P.-M."/>
            <person name="Quint M."/>
            <person name="TheiBen G."/>
            <person name="Hagemann M."/>
            <person name="Harholt J."/>
            <person name="Dunand C."/>
            <person name="Zachgo S."/>
            <person name="Langdale J."/>
            <person name="Maumus F."/>
            <person name="Straeten D.V.D."/>
            <person name="Gould S.B."/>
            <person name="Rensing S.A."/>
        </authorList>
    </citation>
    <scope>NUCLEOTIDE SEQUENCE [LARGE SCALE GENOMIC DNA]</scope>
    <source>
        <strain evidence="1 2">S276</strain>
    </source>
</reference>
<proteinExistence type="predicted"/>
<sequence>MENPYMTLAGTRLCRLESGSVQLRPFRTQLYGQHGASCEIVYCLLAKRSQSSGVRLCGMASSTSSSVYRHLFW</sequence>
<evidence type="ECO:0000313" key="2">
    <source>
        <dbReference type="Proteomes" id="UP000265515"/>
    </source>
</evidence>
<organism evidence="1 2">
    <name type="scientific">Chara braunii</name>
    <name type="common">Braun's stonewort</name>
    <dbReference type="NCBI Taxonomy" id="69332"/>
    <lineage>
        <taxon>Eukaryota</taxon>
        <taxon>Viridiplantae</taxon>
        <taxon>Streptophyta</taxon>
        <taxon>Charophyceae</taxon>
        <taxon>Charales</taxon>
        <taxon>Characeae</taxon>
        <taxon>Chara</taxon>
    </lineage>
</organism>
<comment type="caution">
    <text evidence="1">The sequence shown here is derived from an EMBL/GenBank/DDBJ whole genome shotgun (WGS) entry which is preliminary data.</text>
</comment>
<dbReference type="EMBL" id="BFEA01000069">
    <property type="protein sequence ID" value="GBG66037.1"/>
    <property type="molecule type" value="Genomic_DNA"/>
</dbReference>
<dbReference type="Gramene" id="GBG66037">
    <property type="protein sequence ID" value="GBG66037"/>
    <property type="gene ID" value="CBR_g55381"/>
</dbReference>
<dbReference type="Proteomes" id="UP000265515">
    <property type="component" value="Unassembled WGS sequence"/>
</dbReference>